<gene>
    <name evidence="10" type="ORF">BN860_01200g</name>
</gene>
<reference evidence="11" key="1">
    <citation type="journal article" date="2013" name="Genome Announc.">
        <title>Genome sequence of the food spoilage yeast Zygosaccharomyces bailii CLIB 213(T).</title>
        <authorList>
            <person name="Galeote V."/>
            <person name="Bigey F."/>
            <person name="Devillers H."/>
            <person name="Neuveglise C."/>
            <person name="Dequin S."/>
        </authorList>
    </citation>
    <scope>NUCLEOTIDE SEQUENCE [LARGE SCALE GENOMIC DNA]</scope>
    <source>
        <strain evidence="11">CLIB 213 / ATCC 58445 / CBS 680 / CCRC 21525 / NBRC 1098 / NCYC 1416 / NRRL Y-2227</strain>
    </source>
</reference>
<evidence type="ECO:0000256" key="8">
    <source>
        <dbReference type="ARBA" id="ARBA00025178"/>
    </source>
</evidence>
<dbReference type="InterPro" id="IPR012423">
    <property type="entry name" value="Eaf7/MRGBP"/>
</dbReference>
<dbReference type="EMBL" id="HG316469">
    <property type="protein sequence ID" value="CDF91971.1"/>
    <property type="molecule type" value="Genomic_DNA"/>
</dbReference>
<dbReference type="AlphaFoldDB" id="A0A8J2TAC9"/>
<evidence type="ECO:0000256" key="2">
    <source>
        <dbReference type="ARBA" id="ARBA00007117"/>
    </source>
</evidence>
<evidence type="ECO:0000256" key="3">
    <source>
        <dbReference type="ARBA" id="ARBA00018502"/>
    </source>
</evidence>
<feature type="compositionally biased region" description="Low complexity" evidence="9">
    <location>
        <begin position="289"/>
        <end position="298"/>
    </location>
</feature>
<accession>A0A8J2TAC9</accession>
<keyword evidence="4" id="KW-0156">Chromatin regulator</keyword>
<sequence length="305" mass="34360">MGLDWTIVDEIRLFRWVAEFKPAGINKHFHMYCIVERMNHPDKYPVVLLQKEGVKPFKMFTASEIWDKLSQYYDFEQMDVIEDRVPSEHIDNLIVKHKIQLSQQRDFELPWEEYGDLILDHAKGEEELGSVKKAPDESPESPPESEKEDTRRKRRSARLRKSNRVSQSSDGDGEGEGEGEVEREGEAEGEEEAEGKQEEQEGQHDPSPSGSEPNGLNGDTNQSNQPLAKRTRHSSSTSTTTATELSPNRKKRKTDPPQQQQDGVATSVPALPTLSAALADTIEAAAPPSAVRTSSRVSSRLRNRK</sequence>
<keyword evidence="5" id="KW-0805">Transcription regulation</keyword>
<dbReference type="Proteomes" id="UP000019375">
    <property type="component" value="Unassembled WGS sequence"/>
</dbReference>
<name>A0A8J2TAC9_ZYGB2</name>
<keyword evidence="7" id="KW-0539">Nucleus</keyword>
<comment type="similarity">
    <text evidence="2">Belongs to the EAF7 family.</text>
</comment>
<evidence type="ECO:0000313" key="10">
    <source>
        <dbReference type="EMBL" id="CDF91971.1"/>
    </source>
</evidence>
<feature type="region of interest" description="Disordered" evidence="9">
    <location>
        <begin position="128"/>
        <end position="269"/>
    </location>
</feature>
<comment type="subcellular location">
    <subcellularLocation>
        <location evidence="1">Nucleus</location>
    </subcellularLocation>
</comment>
<dbReference type="GO" id="GO:0006325">
    <property type="term" value="P:chromatin organization"/>
    <property type="evidence" value="ECO:0007669"/>
    <property type="project" value="UniProtKB-KW"/>
</dbReference>
<feature type="compositionally biased region" description="Basic and acidic residues" evidence="9">
    <location>
        <begin position="194"/>
        <end position="204"/>
    </location>
</feature>
<evidence type="ECO:0000256" key="5">
    <source>
        <dbReference type="ARBA" id="ARBA00023015"/>
    </source>
</evidence>
<evidence type="ECO:0000256" key="1">
    <source>
        <dbReference type="ARBA" id="ARBA00004123"/>
    </source>
</evidence>
<feature type="compositionally biased region" description="Polar residues" evidence="9">
    <location>
        <begin position="206"/>
        <end position="226"/>
    </location>
</feature>
<dbReference type="PANTHER" id="PTHR13581">
    <property type="entry name" value="MRG-BINDING PROTEIN"/>
    <property type="match status" value="1"/>
</dbReference>
<proteinExistence type="inferred from homology"/>
<dbReference type="GO" id="GO:0006357">
    <property type="term" value="P:regulation of transcription by RNA polymerase II"/>
    <property type="evidence" value="ECO:0007669"/>
    <property type="project" value="TreeGrafter"/>
</dbReference>
<keyword evidence="6" id="KW-0804">Transcription</keyword>
<dbReference type="PANTHER" id="PTHR13581:SF5">
    <property type="entry name" value="MRG_MORF4L-BINDING PROTEIN"/>
    <property type="match status" value="1"/>
</dbReference>
<evidence type="ECO:0000256" key="9">
    <source>
        <dbReference type="SAM" id="MobiDB-lite"/>
    </source>
</evidence>
<keyword evidence="11" id="KW-1185">Reference proteome</keyword>
<evidence type="ECO:0000256" key="6">
    <source>
        <dbReference type="ARBA" id="ARBA00023163"/>
    </source>
</evidence>
<organism evidence="10 11">
    <name type="scientific">Zygosaccharomyces bailii (strain CLIB 213 / ATCC 58445 / CBS 680 / BCRC 21525 / NBRC 1098 / NCYC 1416 / NRRL Y-2227)</name>
    <dbReference type="NCBI Taxonomy" id="1333698"/>
    <lineage>
        <taxon>Eukaryota</taxon>
        <taxon>Fungi</taxon>
        <taxon>Dikarya</taxon>
        <taxon>Ascomycota</taxon>
        <taxon>Saccharomycotina</taxon>
        <taxon>Saccharomycetes</taxon>
        <taxon>Saccharomycetales</taxon>
        <taxon>Saccharomycetaceae</taxon>
        <taxon>Zygosaccharomyces</taxon>
    </lineage>
</organism>
<evidence type="ECO:0000256" key="7">
    <source>
        <dbReference type="ARBA" id="ARBA00023242"/>
    </source>
</evidence>
<dbReference type="GO" id="GO:0005634">
    <property type="term" value="C:nucleus"/>
    <property type="evidence" value="ECO:0007669"/>
    <property type="project" value="UniProtKB-SubCell"/>
</dbReference>
<evidence type="ECO:0000256" key="4">
    <source>
        <dbReference type="ARBA" id="ARBA00022853"/>
    </source>
</evidence>
<dbReference type="OrthoDB" id="5595141at2759"/>
<comment type="function">
    <text evidence="8">Component of the NuA4 histone acetyltransferase complex which is involved in transcriptional activation of selected genes principally by acetylation of nucleosomal histone H4 and H2A. The NuA4 complex is also involved in DNA repair.</text>
</comment>
<dbReference type="GO" id="GO:0035267">
    <property type="term" value="C:NuA4 histone acetyltransferase complex"/>
    <property type="evidence" value="ECO:0007669"/>
    <property type="project" value="TreeGrafter"/>
</dbReference>
<protein>
    <recommendedName>
        <fullName evidence="3">Chromatin modification-related protein EAF7</fullName>
    </recommendedName>
</protein>
<feature type="compositionally biased region" description="Basic residues" evidence="9">
    <location>
        <begin position="152"/>
        <end position="163"/>
    </location>
</feature>
<evidence type="ECO:0000313" key="11">
    <source>
        <dbReference type="Proteomes" id="UP000019375"/>
    </source>
</evidence>
<dbReference type="Pfam" id="PF07904">
    <property type="entry name" value="Eaf7"/>
    <property type="match status" value="1"/>
</dbReference>
<feature type="region of interest" description="Disordered" evidence="9">
    <location>
        <begin position="283"/>
        <end position="305"/>
    </location>
</feature>